<gene>
    <name evidence="3" type="ORF">SAMN05444411_10724</name>
</gene>
<dbReference type="AlphaFoldDB" id="A0A1H3D207"/>
<name>A0A1H3D207_9FLAO</name>
<feature type="signal peptide" evidence="1">
    <location>
        <begin position="1"/>
        <end position="26"/>
    </location>
</feature>
<feature type="domain" description="VWFA" evidence="2">
    <location>
        <begin position="50"/>
        <end position="274"/>
    </location>
</feature>
<dbReference type="STRING" id="762486.SAMN05444411_10724"/>
<dbReference type="OrthoDB" id="596204at2"/>
<evidence type="ECO:0000259" key="2">
    <source>
        <dbReference type="PROSITE" id="PS50234"/>
    </source>
</evidence>
<dbReference type="InterPro" id="IPR002035">
    <property type="entry name" value="VWF_A"/>
</dbReference>
<sequence length="281" mass="29633">MKTKTLKFSIKIFLLTLLTVITFSCDDEKESCGYDTEQDGFPFSCSEGMDVAFLIDYTGSMGGAIDDIKSSVSSIATTIVTQSGGNYRLALSIFDETPKGSSPTYLGQTDYVSLPAAQKTIISTGASTDQYLTMMETFSLANQTTFGTQLAKLNGPMALGSGSGFAEPGGLLFDEILNNNFAGAWRSGITKLAIIITDAPAGGDDDINNATDDTYLAGLAATANTLGVQCILVTSLATSNYQVQLVDNNTGGLKLMSADLNNVAADIISLIENICINNDEM</sequence>
<dbReference type="InterPro" id="IPR036465">
    <property type="entry name" value="vWFA_dom_sf"/>
</dbReference>
<dbReference type="SUPFAM" id="SSF53300">
    <property type="entry name" value="vWA-like"/>
    <property type="match status" value="1"/>
</dbReference>
<reference evidence="3 4" key="1">
    <citation type="submission" date="2016-10" db="EMBL/GenBank/DDBJ databases">
        <authorList>
            <person name="de Groot N.N."/>
        </authorList>
    </citation>
    <scope>NUCLEOTIDE SEQUENCE [LARGE SCALE GENOMIC DNA]</scope>
    <source>
        <strain evidence="3 4">DSM 24956</strain>
    </source>
</reference>
<evidence type="ECO:0000313" key="3">
    <source>
        <dbReference type="EMBL" id="SDX60158.1"/>
    </source>
</evidence>
<accession>A0A1H3D207</accession>
<dbReference type="EMBL" id="FNNJ01000007">
    <property type="protein sequence ID" value="SDX60158.1"/>
    <property type="molecule type" value="Genomic_DNA"/>
</dbReference>
<dbReference type="Proteomes" id="UP000199595">
    <property type="component" value="Unassembled WGS sequence"/>
</dbReference>
<feature type="chain" id="PRO_5011473254" description="VWFA domain-containing protein" evidence="1">
    <location>
        <begin position="27"/>
        <end position="281"/>
    </location>
</feature>
<proteinExistence type="predicted"/>
<keyword evidence="4" id="KW-1185">Reference proteome</keyword>
<evidence type="ECO:0000256" key="1">
    <source>
        <dbReference type="SAM" id="SignalP"/>
    </source>
</evidence>
<dbReference type="Gene3D" id="3.40.50.410">
    <property type="entry name" value="von Willebrand factor, type A domain"/>
    <property type="match status" value="1"/>
</dbReference>
<keyword evidence="1" id="KW-0732">Signal</keyword>
<dbReference type="RefSeq" id="WP_139170962.1">
    <property type="nucleotide sequence ID" value="NZ_FNNJ01000007.1"/>
</dbReference>
<evidence type="ECO:0000313" key="4">
    <source>
        <dbReference type="Proteomes" id="UP000199595"/>
    </source>
</evidence>
<protein>
    <recommendedName>
        <fullName evidence="2">VWFA domain-containing protein</fullName>
    </recommendedName>
</protein>
<organism evidence="3 4">
    <name type="scientific">Lutibacter oricola</name>
    <dbReference type="NCBI Taxonomy" id="762486"/>
    <lineage>
        <taxon>Bacteria</taxon>
        <taxon>Pseudomonadati</taxon>
        <taxon>Bacteroidota</taxon>
        <taxon>Flavobacteriia</taxon>
        <taxon>Flavobacteriales</taxon>
        <taxon>Flavobacteriaceae</taxon>
        <taxon>Lutibacter</taxon>
    </lineage>
</organism>
<dbReference type="PROSITE" id="PS51257">
    <property type="entry name" value="PROKAR_LIPOPROTEIN"/>
    <property type="match status" value="1"/>
</dbReference>
<dbReference type="PROSITE" id="PS50234">
    <property type="entry name" value="VWFA"/>
    <property type="match status" value="1"/>
</dbReference>